<keyword evidence="6" id="KW-1185">Reference proteome</keyword>
<dbReference type="CDD" id="cd00761">
    <property type="entry name" value="Glyco_tranf_GTA_type"/>
    <property type="match status" value="1"/>
</dbReference>
<dbReference type="InterPro" id="IPR050834">
    <property type="entry name" value="Glycosyltransf_2"/>
</dbReference>
<organism evidence="5 6">
    <name type="scientific">Mycolicibacterium murale</name>
    <dbReference type="NCBI Taxonomy" id="182220"/>
    <lineage>
        <taxon>Bacteria</taxon>
        <taxon>Bacillati</taxon>
        <taxon>Actinomycetota</taxon>
        <taxon>Actinomycetes</taxon>
        <taxon>Mycobacteriales</taxon>
        <taxon>Mycobacteriaceae</taxon>
        <taxon>Mycolicibacterium</taxon>
    </lineage>
</organism>
<evidence type="ECO:0000256" key="1">
    <source>
        <dbReference type="ARBA" id="ARBA00006739"/>
    </source>
</evidence>
<dbReference type="RefSeq" id="WP_193490455.1">
    <property type="nucleotide sequence ID" value="NZ_BLKT01000003.1"/>
</dbReference>
<sequence>MTARTSIVIATRDRSDELDAVLGRLLATVETPIIVVDNNSRDDTVAVARNHGRRSAGRVLVVELEDNLGAVARNVGVEHCRTPFVAFCDDDSWWEPESFELAEQLFDRHPSVALVAARTTVWPDRRDDPMVEQLRHSPLGHRSGLPGPSILGFMACAAMVRTEAFRSVGGFSEVLHFRGEEQLLALDLAAAGWDLCYCSGLVAVHRPSPVRQTGAAQQARVLRNAALTAWMRRPVRVCARDAAALARAAVAEPAAAQAAVEALRLLPAAMRQRRKLPAALEREVRMLEQH</sequence>
<reference evidence="5 6" key="1">
    <citation type="journal article" date="2019" name="Emerg. Microbes Infect.">
        <title>Comprehensive subspecies identification of 175 nontuberculous mycobacteria species based on 7547 genomic profiles.</title>
        <authorList>
            <person name="Matsumoto Y."/>
            <person name="Kinjo T."/>
            <person name="Motooka D."/>
            <person name="Nabeya D."/>
            <person name="Jung N."/>
            <person name="Uechi K."/>
            <person name="Horii T."/>
            <person name="Iida T."/>
            <person name="Fujita J."/>
            <person name="Nakamura S."/>
        </authorList>
    </citation>
    <scope>NUCLEOTIDE SEQUENCE [LARGE SCALE GENOMIC DNA]</scope>
    <source>
        <strain evidence="5 6">JCM 13392</strain>
    </source>
</reference>
<dbReference type="PANTHER" id="PTHR43685:SF5">
    <property type="entry name" value="GLYCOSYLTRANSFERASE EPSE-RELATED"/>
    <property type="match status" value="1"/>
</dbReference>
<dbReference type="SUPFAM" id="SSF53448">
    <property type="entry name" value="Nucleotide-diphospho-sugar transferases"/>
    <property type="match status" value="1"/>
</dbReference>
<feature type="domain" description="Glycosyltransferase 2-like" evidence="4">
    <location>
        <begin position="6"/>
        <end position="168"/>
    </location>
</feature>
<protein>
    <submittedName>
        <fullName evidence="5">Glycosyl transferase</fullName>
    </submittedName>
</protein>
<dbReference type="PANTHER" id="PTHR43685">
    <property type="entry name" value="GLYCOSYLTRANSFERASE"/>
    <property type="match status" value="1"/>
</dbReference>
<evidence type="ECO:0000259" key="4">
    <source>
        <dbReference type="Pfam" id="PF00535"/>
    </source>
</evidence>
<evidence type="ECO:0000313" key="5">
    <source>
        <dbReference type="EMBL" id="GFG60225.1"/>
    </source>
</evidence>
<comment type="similarity">
    <text evidence="1">Belongs to the glycosyltransferase 2 family.</text>
</comment>
<name>A0A7I9WR40_9MYCO</name>
<keyword evidence="2" id="KW-0328">Glycosyltransferase</keyword>
<dbReference type="Proteomes" id="UP000465241">
    <property type="component" value="Unassembled WGS sequence"/>
</dbReference>
<accession>A0A7I9WR40</accession>
<evidence type="ECO:0000313" key="6">
    <source>
        <dbReference type="Proteomes" id="UP000465241"/>
    </source>
</evidence>
<dbReference type="InterPro" id="IPR001173">
    <property type="entry name" value="Glyco_trans_2-like"/>
</dbReference>
<comment type="caution">
    <text evidence="5">The sequence shown here is derived from an EMBL/GenBank/DDBJ whole genome shotgun (WGS) entry which is preliminary data.</text>
</comment>
<dbReference type="InterPro" id="IPR029044">
    <property type="entry name" value="Nucleotide-diphossugar_trans"/>
</dbReference>
<gene>
    <name evidence="5" type="ORF">MMUR_43610</name>
</gene>
<evidence type="ECO:0000256" key="3">
    <source>
        <dbReference type="ARBA" id="ARBA00022679"/>
    </source>
</evidence>
<dbReference type="AlphaFoldDB" id="A0A7I9WR40"/>
<dbReference type="Gene3D" id="3.90.550.10">
    <property type="entry name" value="Spore Coat Polysaccharide Biosynthesis Protein SpsA, Chain A"/>
    <property type="match status" value="1"/>
</dbReference>
<proteinExistence type="inferred from homology"/>
<dbReference type="Pfam" id="PF00535">
    <property type="entry name" value="Glycos_transf_2"/>
    <property type="match status" value="1"/>
</dbReference>
<dbReference type="GO" id="GO:0016757">
    <property type="term" value="F:glycosyltransferase activity"/>
    <property type="evidence" value="ECO:0007669"/>
    <property type="project" value="UniProtKB-KW"/>
</dbReference>
<evidence type="ECO:0000256" key="2">
    <source>
        <dbReference type="ARBA" id="ARBA00022676"/>
    </source>
</evidence>
<keyword evidence="3 5" id="KW-0808">Transferase</keyword>
<dbReference type="EMBL" id="BLKT01000003">
    <property type="protein sequence ID" value="GFG60225.1"/>
    <property type="molecule type" value="Genomic_DNA"/>
</dbReference>